<organism evidence="1 2">
    <name type="scientific">Thalictrum thalictroides</name>
    <name type="common">Rue-anemone</name>
    <name type="synonym">Anemone thalictroides</name>
    <dbReference type="NCBI Taxonomy" id="46969"/>
    <lineage>
        <taxon>Eukaryota</taxon>
        <taxon>Viridiplantae</taxon>
        <taxon>Streptophyta</taxon>
        <taxon>Embryophyta</taxon>
        <taxon>Tracheophyta</taxon>
        <taxon>Spermatophyta</taxon>
        <taxon>Magnoliopsida</taxon>
        <taxon>Ranunculales</taxon>
        <taxon>Ranunculaceae</taxon>
        <taxon>Thalictroideae</taxon>
        <taxon>Thalictrum</taxon>
    </lineage>
</organism>
<reference evidence="1 2" key="1">
    <citation type="submission" date="2020-06" db="EMBL/GenBank/DDBJ databases">
        <title>Transcriptomic and genomic resources for Thalictrum thalictroides and T. hernandezii: Facilitating candidate gene discovery in an emerging model plant lineage.</title>
        <authorList>
            <person name="Arias T."/>
            <person name="Riano-Pachon D.M."/>
            <person name="Di Stilio V.S."/>
        </authorList>
    </citation>
    <scope>NUCLEOTIDE SEQUENCE [LARGE SCALE GENOMIC DNA]</scope>
    <source>
        <strain evidence="2">cv. WT478/WT964</strain>
        <tissue evidence="1">Leaves</tissue>
    </source>
</reference>
<protein>
    <submittedName>
        <fullName evidence="1">Uncharacterized protein</fullName>
    </submittedName>
</protein>
<keyword evidence="2" id="KW-1185">Reference proteome</keyword>
<comment type="caution">
    <text evidence="1">The sequence shown here is derived from an EMBL/GenBank/DDBJ whole genome shotgun (WGS) entry which is preliminary data.</text>
</comment>
<evidence type="ECO:0000313" key="1">
    <source>
        <dbReference type="EMBL" id="KAF5200737.1"/>
    </source>
</evidence>
<dbReference type="AlphaFoldDB" id="A0A7J6WV01"/>
<sequence length="71" mass="8757">MLLRSMTLSYRIQETKGKLKIKQASQRNIRRRKRTKRRQWIWISGKFDIAFFIEIMETPENILPGKHEKYY</sequence>
<dbReference type="Proteomes" id="UP000554482">
    <property type="component" value="Unassembled WGS sequence"/>
</dbReference>
<accession>A0A7J6WV01</accession>
<gene>
    <name evidence="1" type="ORF">FRX31_009676</name>
</gene>
<dbReference type="EMBL" id="JABWDY010010354">
    <property type="protein sequence ID" value="KAF5200737.1"/>
    <property type="molecule type" value="Genomic_DNA"/>
</dbReference>
<evidence type="ECO:0000313" key="2">
    <source>
        <dbReference type="Proteomes" id="UP000554482"/>
    </source>
</evidence>
<proteinExistence type="predicted"/>
<name>A0A7J6WV01_THATH</name>